<proteinExistence type="predicted"/>
<feature type="chain" id="PRO_5019466154" evidence="1">
    <location>
        <begin position="19"/>
        <end position="266"/>
    </location>
</feature>
<dbReference type="PANTHER" id="PTHR35841">
    <property type="entry name" value="PHOSPHONATES-BINDING PERIPLASMIC PROTEIN"/>
    <property type="match status" value="1"/>
</dbReference>
<gene>
    <name evidence="2" type="ORF">EJ063_08440</name>
</gene>
<sequence>MKKFIAASLLLISLPSMSTETLTFGIVPQQSASRLAQHWGPLMEYLSEETQLNIEFSTAADIPTFERRLANGEYDLAYMNPYHYTVFSQKSGYQALAKAKNKQIKGILVTQKGRKSNDLQQFDGETLAFPSPAAFAATLLTQSDLNLAGVTYQANYVSSHDSVYLAVAKGLYPAGGGVMRTFNAIPQSLRDQLEPVWVTQPYTPHAIAYHSNIEPSKRQPILEALERLDSTEEGQVILERLKIRGFIQAQDSDWDDVRQLNIQVLK</sequence>
<reference evidence="2 3" key="1">
    <citation type="submission" date="2018-12" db="EMBL/GenBank/DDBJ databases">
        <title>Vibrio sp. isolated from China Sea.</title>
        <authorList>
            <person name="Li Y."/>
        </authorList>
    </citation>
    <scope>NUCLEOTIDE SEQUENCE [LARGE SCALE GENOMIC DNA]</scope>
    <source>
        <strain evidence="2 3">BEI207</strain>
    </source>
</reference>
<keyword evidence="3" id="KW-1185">Reference proteome</keyword>
<dbReference type="Pfam" id="PF12974">
    <property type="entry name" value="Phosphonate-bd"/>
    <property type="match status" value="1"/>
</dbReference>
<organism evidence="2 3">
    <name type="scientific">Vibrio aquaticus</name>
    <dbReference type="NCBI Taxonomy" id="2496559"/>
    <lineage>
        <taxon>Bacteria</taxon>
        <taxon>Pseudomonadati</taxon>
        <taxon>Pseudomonadota</taxon>
        <taxon>Gammaproteobacteria</taxon>
        <taxon>Vibrionales</taxon>
        <taxon>Vibrionaceae</taxon>
        <taxon>Vibrio</taxon>
    </lineage>
</organism>
<evidence type="ECO:0000313" key="3">
    <source>
        <dbReference type="Proteomes" id="UP000268973"/>
    </source>
</evidence>
<dbReference type="AlphaFoldDB" id="A0A432CZQ5"/>
<accession>A0A432CZQ5</accession>
<dbReference type="SUPFAM" id="SSF53850">
    <property type="entry name" value="Periplasmic binding protein-like II"/>
    <property type="match status" value="1"/>
</dbReference>
<evidence type="ECO:0000313" key="2">
    <source>
        <dbReference type="EMBL" id="RTZ16808.1"/>
    </source>
</evidence>
<comment type="caution">
    <text evidence="2">The sequence shown here is derived from an EMBL/GenBank/DDBJ whole genome shotgun (WGS) entry which is preliminary data.</text>
</comment>
<dbReference type="OrthoDB" id="5343002at2"/>
<dbReference type="Gene3D" id="3.40.190.10">
    <property type="entry name" value="Periplasmic binding protein-like II"/>
    <property type="match status" value="2"/>
</dbReference>
<dbReference type="EMBL" id="RXZH01000002">
    <property type="protein sequence ID" value="RTZ16808.1"/>
    <property type="molecule type" value="Genomic_DNA"/>
</dbReference>
<protein>
    <submittedName>
        <fullName evidence="2">Phosphate/phosphite/phosphonate ABC transporter substrate-binding protein</fullName>
    </submittedName>
</protein>
<keyword evidence="1" id="KW-0732">Signal</keyword>
<dbReference type="PANTHER" id="PTHR35841:SF1">
    <property type="entry name" value="PHOSPHONATES-BINDING PERIPLASMIC PROTEIN"/>
    <property type="match status" value="1"/>
</dbReference>
<evidence type="ECO:0000256" key="1">
    <source>
        <dbReference type="SAM" id="SignalP"/>
    </source>
</evidence>
<dbReference type="Proteomes" id="UP000268973">
    <property type="component" value="Unassembled WGS sequence"/>
</dbReference>
<dbReference type="RefSeq" id="WP_126573830.1">
    <property type="nucleotide sequence ID" value="NZ_RXZH01000002.1"/>
</dbReference>
<feature type="signal peptide" evidence="1">
    <location>
        <begin position="1"/>
        <end position="18"/>
    </location>
</feature>
<name>A0A432CZQ5_9VIBR</name>